<keyword evidence="3" id="KW-1185">Reference proteome</keyword>
<evidence type="ECO:0000313" key="2">
    <source>
        <dbReference type="EMBL" id="KAK3369843.1"/>
    </source>
</evidence>
<dbReference type="Proteomes" id="UP001285441">
    <property type="component" value="Unassembled WGS sequence"/>
</dbReference>
<comment type="caution">
    <text evidence="2">The sequence shown here is derived from an EMBL/GenBank/DDBJ whole genome shotgun (WGS) entry which is preliminary data.</text>
</comment>
<organism evidence="2 3">
    <name type="scientific">Podospora didyma</name>
    <dbReference type="NCBI Taxonomy" id="330526"/>
    <lineage>
        <taxon>Eukaryota</taxon>
        <taxon>Fungi</taxon>
        <taxon>Dikarya</taxon>
        <taxon>Ascomycota</taxon>
        <taxon>Pezizomycotina</taxon>
        <taxon>Sordariomycetes</taxon>
        <taxon>Sordariomycetidae</taxon>
        <taxon>Sordariales</taxon>
        <taxon>Podosporaceae</taxon>
        <taxon>Podospora</taxon>
    </lineage>
</organism>
<reference evidence="2" key="2">
    <citation type="submission" date="2023-06" db="EMBL/GenBank/DDBJ databases">
        <authorList>
            <consortium name="Lawrence Berkeley National Laboratory"/>
            <person name="Haridas S."/>
            <person name="Hensen N."/>
            <person name="Bonometti L."/>
            <person name="Westerberg I."/>
            <person name="Brannstrom I.O."/>
            <person name="Guillou S."/>
            <person name="Cros-Aarteil S."/>
            <person name="Calhoun S."/>
            <person name="Kuo A."/>
            <person name="Mondo S."/>
            <person name="Pangilinan J."/>
            <person name="Riley R."/>
            <person name="LaButti K."/>
            <person name="Andreopoulos B."/>
            <person name="Lipzen A."/>
            <person name="Chen C."/>
            <person name="Yanf M."/>
            <person name="Daum C."/>
            <person name="Ng V."/>
            <person name="Clum A."/>
            <person name="Steindorff A."/>
            <person name="Ohm R."/>
            <person name="Martin F."/>
            <person name="Silar P."/>
            <person name="Natvig D."/>
            <person name="Lalanne C."/>
            <person name="Gautier V."/>
            <person name="Ament-velasquez S.L."/>
            <person name="Kruys A."/>
            <person name="Hutchinson M.I."/>
            <person name="Powell A.J."/>
            <person name="Barry K."/>
            <person name="Miller A.N."/>
            <person name="Grigoriev I.V."/>
            <person name="Debuchy R."/>
            <person name="Gladieux P."/>
            <person name="Thoren M.H."/>
            <person name="Johannesson H."/>
        </authorList>
    </citation>
    <scope>NUCLEOTIDE SEQUENCE</scope>
    <source>
        <strain evidence="2">CBS 232.78</strain>
    </source>
</reference>
<evidence type="ECO:0000256" key="1">
    <source>
        <dbReference type="SAM" id="MobiDB-lite"/>
    </source>
</evidence>
<reference evidence="2" key="1">
    <citation type="journal article" date="2023" name="Mol. Phylogenet. Evol.">
        <title>Genome-scale phylogeny and comparative genomics of the fungal order Sordariales.</title>
        <authorList>
            <person name="Hensen N."/>
            <person name="Bonometti L."/>
            <person name="Westerberg I."/>
            <person name="Brannstrom I.O."/>
            <person name="Guillou S."/>
            <person name="Cros-Aarteil S."/>
            <person name="Calhoun S."/>
            <person name="Haridas S."/>
            <person name="Kuo A."/>
            <person name="Mondo S."/>
            <person name="Pangilinan J."/>
            <person name="Riley R."/>
            <person name="LaButti K."/>
            <person name="Andreopoulos B."/>
            <person name="Lipzen A."/>
            <person name="Chen C."/>
            <person name="Yan M."/>
            <person name="Daum C."/>
            <person name="Ng V."/>
            <person name="Clum A."/>
            <person name="Steindorff A."/>
            <person name="Ohm R.A."/>
            <person name="Martin F."/>
            <person name="Silar P."/>
            <person name="Natvig D.O."/>
            <person name="Lalanne C."/>
            <person name="Gautier V."/>
            <person name="Ament-Velasquez S.L."/>
            <person name="Kruys A."/>
            <person name="Hutchinson M.I."/>
            <person name="Powell A.J."/>
            <person name="Barry K."/>
            <person name="Miller A.N."/>
            <person name="Grigoriev I.V."/>
            <person name="Debuchy R."/>
            <person name="Gladieux P."/>
            <person name="Hiltunen Thoren M."/>
            <person name="Johannesson H."/>
        </authorList>
    </citation>
    <scope>NUCLEOTIDE SEQUENCE</scope>
    <source>
        <strain evidence="2">CBS 232.78</strain>
    </source>
</reference>
<name>A0AAE0K495_9PEZI</name>
<feature type="region of interest" description="Disordered" evidence="1">
    <location>
        <begin position="134"/>
        <end position="157"/>
    </location>
</feature>
<protein>
    <submittedName>
        <fullName evidence="2">Uncharacterized protein</fullName>
    </submittedName>
</protein>
<sequence>MKYRSCRTGAEHRNGMESKFVYINSTPRRSHLSFIRRNNNSQPRLTVFFFKFVFLTSTCGTLKKRNSLLLLVCSSFILKLHYPTQTPNSTTPIRNPSICISSPPSLPPRSLLASHLPLHRPQHLLHPMAPFPRAASARSRPIRRVTQPDTANARPRM</sequence>
<gene>
    <name evidence="2" type="ORF">B0H63DRAFT_485634</name>
</gene>
<dbReference type="EMBL" id="JAULSW010000009">
    <property type="protein sequence ID" value="KAK3369843.1"/>
    <property type="molecule type" value="Genomic_DNA"/>
</dbReference>
<proteinExistence type="predicted"/>
<accession>A0AAE0K495</accession>
<dbReference type="AlphaFoldDB" id="A0AAE0K495"/>
<evidence type="ECO:0000313" key="3">
    <source>
        <dbReference type="Proteomes" id="UP001285441"/>
    </source>
</evidence>